<evidence type="ECO:0000256" key="1">
    <source>
        <dbReference type="SAM" id="SignalP"/>
    </source>
</evidence>
<evidence type="ECO:0000313" key="3">
    <source>
        <dbReference type="Proteomes" id="UP000666369"/>
    </source>
</evidence>
<gene>
    <name evidence="2" type="ORF">GW587_26120</name>
</gene>
<dbReference type="RefSeq" id="WP_166107846.1">
    <property type="nucleotide sequence ID" value="NZ_JAADJT010000014.1"/>
</dbReference>
<sequence length="270" mass="28635">MNKLSLALAMAAAPLAGEAGAAASDFLLSDGAQRYAVYAGATRLHFGDPVDRLHLIDPLTPLLNERGKRFLSSAEFDKKMGRAVGILSIGVLRETGSAAGTQDSLALARHTRPTTTFTSLSLGYMLSPHSSLMAMASYGKTEGIGSPDSLLAQVSSVRTVAFSAGYARRELFASNDRLALTWSMPTKVRAGSLENSGLAVQAGDVNALGFGAPVLNLRPTATERDLELGYTRVFGRRGKLTGAVMLRVNPGHDAIARPDWLTGVRYSYGF</sequence>
<proteinExistence type="predicted"/>
<reference evidence="3" key="2">
    <citation type="submission" date="2023-07" db="EMBL/GenBank/DDBJ databases">
        <title>Duganella aceri sp. nov., isolated from tree sap.</title>
        <authorList>
            <person name="Kim I.S."/>
        </authorList>
    </citation>
    <scope>NUCLEOTIDE SEQUENCE [LARGE SCALE GENOMIC DNA]</scope>
    <source>
        <strain evidence="3">SAP-35</strain>
    </source>
</reference>
<evidence type="ECO:0008006" key="4">
    <source>
        <dbReference type="Google" id="ProtNLM"/>
    </source>
</evidence>
<dbReference type="Proteomes" id="UP000666369">
    <property type="component" value="Unassembled WGS sequence"/>
</dbReference>
<name>A0ABX0FSR1_9BURK</name>
<feature type="chain" id="PRO_5046993324" description="Transporter" evidence="1">
    <location>
        <begin position="22"/>
        <end position="270"/>
    </location>
</feature>
<protein>
    <recommendedName>
        <fullName evidence="4">Transporter</fullName>
    </recommendedName>
</protein>
<keyword evidence="3" id="KW-1185">Reference proteome</keyword>
<feature type="signal peptide" evidence="1">
    <location>
        <begin position="1"/>
        <end position="21"/>
    </location>
</feature>
<keyword evidence="1" id="KW-0732">Signal</keyword>
<comment type="caution">
    <text evidence="2">The sequence shown here is derived from an EMBL/GenBank/DDBJ whole genome shotgun (WGS) entry which is preliminary data.</text>
</comment>
<evidence type="ECO:0000313" key="2">
    <source>
        <dbReference type="EMBL" id="NGZ87723.1"/>
    </source>
</evidence>
<reference evidence="2 3" key="1">
    <citation type="submission" date="2020-01" db="EMBL/GenBank/DDBJ databases">
        <authorList>
            <person name="Lee S.D."/>
        </authorList>
    </citation>
    <scope>NUCLEOTIDE SEQUENCE [LARGE SCALE GENOMIC DNA]</scope>
    <source>
        <strain evidence="2 3">SAP-35</strain>
    </source>
</reference>
<organism evidence="2 3">
    <name type="scientific">Duganella aceris</name>
    <dbReference type="NCBI Taxonomy" id="2703883"/>
    <lineage>
        <taxon>Bacteria</taxon>
        <taxon>Pseudomonadati</taxon>
        <taxon>Pseudomonadota</taxon>
        <taxon>Betaproteobacteria</taxon>
        <taxon>Burkholderiales</taxon>
        <taxon>Oxalobacteraceae</taxon>
        <taxon>Telluria group</taxon>
        <taxon>Duganella</taxon>
    </lineage>
</organism>
<dbReference type="EMBL" id="JAADJT010000014">
    <property type="protein sequence ID" value="NGZ87723.1"/>
    <property type="molecule type" value="Genomic_DNA"/>
</dbReference>
<accession>A0ABX0FSR1</accession>